<dbReference type="Pfam" id="PF01740">
    <property type="entry name" value="STAS"/>
    <property type="match status" value="1"/>
</dbReference>
<evidence type="ECO:0000256" key="1">
    <source>
        <dbReference type="ARBA" id="ARBA00009013"/>
    </source>
</evidence>
<evidence type="ECO:0000259" key="3">
    <source>
        <dbReference type="PROSITE" id="PS50801"/>
    </source>
</evidence>
<dbReference type="SUPFAM" id="SSF52091">
    <property type="entry name" value="SpoIIaa-like"/>
    <property type="match status" value="1"/>
</dbReference>
<evidence type="ECO:0000313" key="4">
    <source>
        <dbReference type="EMBL" id="MBD2179767.1"/>
    </source>
</evidence>
<feature type="domain" description="STAS" evidence="3">
    <location>
        <begin position="10"/>
        <end position="110"/>
    </location>
</feature>
<organism evidence="4 5">
    <name type="scientific">Aerosakkonema funiforme FACHB-1375</name>
    <dbReference type="NCBI Taxonomy" id="2949571"/>
    <lineage>
        <taxon>Bacteria</taxon>
        <taxon>Bacillati</taxon>
        <taxon>Cyanobacteriota</taxon>
        <taxon>Cyanophyceae</taxon>
        <taxon>Oscillatoriophycideae</taxon>
        <taxon>Aerosakkonematales</taxon>
        <taxon>Aerosakkonemataceae</taxon>
        <taxon>Aerosakkonema</taxon>
    </lineage>
</organism>
<dbReference type="NCBIfam" id="TIGR00377">
    <property type="entry name" value="ant_ant_sig"/>
    <property type="match status" value="1"/>
</dbReference>
<dbReference type="AlphaFoldDB" id="A0A926ZF74"/>
<dbReference type="PANTHER" id="PTHR33495:SF14">
    <property type="entry name" value="ANTI-SIGMA FACTOR ANTAGONIST"/>
    <property type="match status" value="1"/>
</dbReference>
<protein>
    <recommendedName>
        <fullName evidence="2">Anti-sigma factor antagonist</fullName>
    </recommendedName>
</protein>
<accession>A0A926ZF74</accession>
<comment type="caution">
    <text evidence="4">The sequence shown here is derived from an EMBL/GenBank/DDBJ whole genome shotgun (WGS) entry which is preliminary data.</text>
</comment>
<name>A0A926ZF74_9CYAN</name>
<proteinExistence type="inferred from homology"/>
<dbReference type="CDD" id="cd07043">
    <property type="entry name" value="STAS_anti-anti-sigma_factors"/>
    <property type="match status" value="1"/>
</dbReference>
<keyword evidence="5" id="KW-1185">Reference proteome</keyword>
<dbReference type="Proteomes" id="UP000641646">
    <property type="component" value="Unassembled WGS sequence"/>
</dbReference>
<comment type="similarity">
    <text evidence="1 2">Belongs to the anti-sigma-factor antagonist family.</text>
</comment>
<dbReference type="Gene3D" id="3.30.750.24">
    <property type="entry name" value="STAS domain"/>
    <property type="match status" value="1"/>
</dbReference>
<reference evidence="4" key="2">
    <citation type="submission" date="2020-08" db="EMBL/GenBank/DDBJ databases">
        <authorList>
            <person name="Chen M."/>
            <person name="Teng W."/>
            <person name="Zhao L."/>
            <person name="Hu C."/>
            <person name="Zhou Y."/>
            <person name="Han B."/>
            <person name="Song L."/>
            <person name="Shu W."/>
        </authorList>
    </citation>
    <scope>NUCLEOTIDE SEQUENCE</scope>
    <source>
        <strain evidence="4">FACHB-1375</strain>
    </source>
</reference>
<dbReference type="InterPro" id="IPR002645">
    <property type="entry name" value="STAS_dom"/>
</dbReference>
<gene>
    <name evidence="4" type="ORF">H6G03_01350</name>
</gene>
<dbReference type="EMBL" id="JACJPW010000002">
    <property type="protein sequence ID" value="MBD2179767.1"/>
    <property type="molecule type" value="Genomic_DNA"/>
</dbReference>
<sequence length="112" mass="12064">MDINIKTLPDEVTVVEMVGDIDASTAPKAQGEILPLAVAGSKILLDMTKVPYTSSAGLRMLLSLYRQIDGNKGKLVLVGISEQIQDTMSVTGFLEYFTRCDTVDSGLEILKG</sequence>
<reference evidence="4" key="1">
    <citation type="journal article" date="2015" name="ISME J.">
        <title>Draft Genome Sequence of Streptomyces incarnatus NRRL8089, which Produces the Nucleoside Antibiotic Sinefungin.</title>
        <authorList>
            <person name="Oshima K."/>
            <person name="Hattori M."/>
            <person name="Shimizu H."/>
            <person name="Fukuda K."/>
            <person name="Nemoto M."/>
            <person name="Inagaki K."/>
            <person name="Tamura T."/>
        </authorList>
    </citation>
    <scope>NUCLEOTIDE SEQUENCE</scope>
    <source>
        <strain evidence="4">FACHB-1375</strain>
    </source>
</reference>
<dbReference type="InterPro" id="IPR003658">
    <property type="entry name" value="Anti-sigma_ant"/>
</dbReference>
<dbReference type="InterPro" id="IPR036513">
    <property type="entry name" value="STAS_dom_sf"/>
</dbReference>
<evidence type="ECO:0000256" key="2">
    <source>
        <dbReference type="RuleBase" id="RU003749"/>
    </source>
</evidence>
<evidence type="ECO:0000313" key="5">
    <source>
        <dbReference type="Proteomes" id="UP000641646"/>
    </source>
</evidence>
<dbReference type="PROSITE" id="PS50801">
    <property type="entry name" value="STAS"/>
    <property type="match status" value="1"/>
</dbReference>
<dbReference type="PANTHER" id="PTHR33495">
    <property type="entry name" value="ANTI-SIGMA FACTOR ANTAGONIST TM_1081-RELATED-RELATED"/>
    <property type="match status" value="1"/>
</dbReference>
<dbReference type="GO" id="GO:0043856">
    <property type="term" value="F:anti-sigma factor antagonist activity"/>
    <property type="evidence" value="ECO:0007669"/>
    <property type="project" value="InterPro"/>
</dbReference>
<dbReference type="RefSeq" id="WP_190461294.1">
    <property type="nucleotide sequence ID" value="NZ_JACJPW010000002.1"/>
</dbReference>